<keyword evidence="4 6" id="KW-0547">Nucleotide-binding</keyword>
<evidence type="ECO:0000256" key="1">
    <source>
        <dbReference type="ARBA" id="ARBA00012220"/>
    </source>
</evidence>
<dbReference type="PANTHER" id="PTHR11164">
    <property type="entry name" value="GLUTAMATE CYSTEINE LIGASE"/>
    <property type="match status" value="1"/>
</dbReference>
<keyword evidence="2 6" id="KW-0436">Ligase</keyword>
<keyword evidence="7" id="KW-1185">Reference proteome</keyword>
<proteinExistence type="inferred from homology"/>
<evidence type="ECO:0000313" key="8">
    <source>
        <dbReference type="WBParaSite" id="PDA_v2.g20422.t1"/>
    </source>
</evidence>
<dbReference type="GO" id="GO:0017109">
    <property type="term" value="C:glutamate-cysteine ligase complex"/>
    <property type="evidence" value="ECO:0007669"/>
    <property type="project" value="TreeGrafter"/>
</dbReference>
<evidence type="ECO:0000256" key="3">
    <source>
        <dbReference type="ARBA" id="ARBA00022684"/>
    </source>
</evidence>
<keyword evidence="5 6" id="KW-0067">ATP-binding</keyword>
<reference evidence="8" key="1">
    <citation type="submission" date="2022-11" db="UniProtKB">
        <authorList>
            <consortium name="WormBaseParasite"/>
        </authorList>
    </citation>
    <scope>IDENTIFICATION</scope>
</reference>
<dbReference type="GO" id="GO:0006750">
    <property type="term" value="P:glutathione biosynthetic process"/>
    <property type="evidence" value="ECO:0007669"/>
    <property type="project" value="UniProtKB-UniRule"/>
</dbReference>
<dbReference type="EC" id="6.3.2.2" evidence="1 6"/>
<dbReference type="Pfam" id="PF03074">
    <property type="entry name" value="GCS"/>
    <property type="match status" value="1"/>
</dbReference>
<dbReference type="AlphaFoldDB" id="A0A914PVR0"/>
<name>A0A914PVR0_9BILA</name>
<keyword evidence="3 6" id="KW-0317">Glutathione biosynthesis</keyword>
<dbReference type="WBParaSite" id="PDA_v2.g20422.t1">
    <property type="protein sequence ID" value="PDA_v2.g20422.t1"/>
    <property type="gene ID" value="PDA_v2.g20422"/>
</dbReference>
<evidence type="ECO:0000256" key="5">
    <source>
        <dbReference type="ARBA" id="ARBA00022840"/>
    </source>
</evidence>
<dbReference type="InterPro" id="IPR004308">
    <property type="entry name" value="GCS"/>
</dbReference>
<comment type="similarity">
    <text evidence="6">Belongs to the glutamate--cysteine ligase type 3 family.</text>
</comment>
<dbReference type="GO" id="GO:0004357">
    <property type="term" value="F:glutamate-cysteine ligase activity"/>
    <property type="evidence" value="ECO:0007669"/>
    <property type="project" value="UniProtKB-UniRule"/>
</dbReference>
<evidence type="ECO:0000256" key="4">
    <source>
        <dbReference type="ARBA" id="ARBA00022741"/>
    </source>
</evidence>
<dbReference type="GO" id="GO:0005524">
    <property type="term" value="F:ATP binding"/>
    <property type="evidence" value="ECO:0007669"/>
    <property type="project" value="UniProtKB-UniRule"/>
</dbReference>
<comment type="pathway">
    <text evidence="6">Sulfur metabolism; glutathione biosynthesis; glutathione from L-cysteine and L-glutamate: step 1/2.</text>
</comment>
<organism evidence="7 8">
    <name type="scientific">Panagrolaimus davidi</name>
    <dbReference type="NCBI Taxonomy" id="227884"/>
    <lineage>
        <taxon>Eukaryota</taxon>
        <taxon>Metazoa</taxon>
        <taxon>Ecdysozoa</taxon>
        <taxon>Nematoda</taxon>
        <taxon>Chromadorea</taxon>
        <taxon>Rhabditida</taxon>
        <taxon>Tylenchina</taxon>
        <taxon>Panagrolaimomorpha</taxon>
        <taxon>Panagrolaimoidea</taxon>
        <taxon>Panagrolaimidae</taxon>
        <taxon>Panagrolaimus</taxon>
    </lineage>
</organism>
<dbReference type="PANTHER" id="PTHR11164:SF0">
    <property type="entry name" value="GLUTAMATE--CYSTEINE LIGASE CATALYTIC SUBUNIT"/>
    <property type="match status" value="1"/>
</dbReference>
<dbReference type="Gene3D" id="1.10.8.960">
    <property type="match status" value="1"/>
</dbReference>
<protein>
    <recommendedName>
        <fullName evidence="1 6">Glutamate--cysteine ligase</fullName>
        <ecNumber evidence="1 6">6.3.2.2</ecNumber>
    </recommendedName>
    <alternativeName>
        <fullName evidence="6">Gamma-ECS</fullName>
    </alternativeName>
    <alternativeName>
        <fullName evidence="6">Gamma-glutamylcysteine synthetase</fullName>
    </alternativeName>
</protein>
<comment type="catalytic activity">
    <reaction evidence="6">
        <text>L-cysteine + L-glutamate + ATP = gamma-L-glutamyl-L-cysteine + ADP + phosphate + H(+)</text>
        <dbReference type="Rhea" id="RHEA:13285"/>
        <dbReference type="ChEBI" id="CHEBI:15378"/>
        <dbReference type="ChEBI" id="CHEBI:29985"/>
        <dbReference type="ChEBI" id="CHEBI:30616"/>
        <dbReference type="ChEBI" id="CHEBI:35235"/>
        <dbReference type="ChEBI" id="CHEBI:43474"/>
        <dbReference type="ChEBI" id="CHEBI:58173"/>
        <dbReference type="ChEBI" id="CHEBI:456216"/>
        <dbReference type="EC" id="6.3.2.2"/>
    </reaction>
</comment>
<accession>A0A914PVR0</accession>
<evidence type="ECO:0000313" key="7">
    <source>
        <dbReference type="Proteomes" id="UP000887578"/>
    </source>
</evidence>
<evidence type="ECO:0000256" key="2">
    <source>
        <dbReference type="ARBA" id="ARBA00022598"/>
    </source>
</evidence>
<evidence type="ECO:0000256" key="6">
    <source>
        <dbReference type="RuleBase" id="RU367135"/>
    </source>
</evidence>
<sequence length="136" mass="15633">MNECKLFFDCDEKEFPGLVPLIFQFLDEAEVDTETRNTITQYLTFIQNRASGKISTLAKWMRNYVQKHPKYAKDSYVPEETIYDMIKTMDEISKGDKKCPELLGNFSSQTKRDIPTAVCRGEAIITAAKKKDDVTC</sequence>
<dbReference type="Proteomes" id="UP000887578">
    <property type="component" value="Unplaced"/>
</dbReference>